<keyword evidence="1" id="KW-0732">Signal</keyword>
<dbReference type="InterPro" id="IPR023210">
    <property type="entry name" value="NADP_OxRdtase_dom"/>
</dbReference>
<protein>
    <recommendedName>
        <fullName evidence="2">NADP-dependent oxidoreductase domain-containing protein</fullName>
    </recommendedName>
</protein>
<proteinExistence type="predicted"/>
<dbReference type="InterPro" id="IPR020471">
    <property type="entry name" value="AKR"/>
</dbReference>
<dbReference type="Gene3D" id="3.20.20.100">
    <property type="entry name" value="NADP-dependent oxidoreductase domain"/>
    <property type="match status" value="1"/>
</dbReference>
<dbReference type="CDD" id="cd19116">
    <property type="entry name" value="AKR_AKR2E1-5"/>
    <property type="match status" value="1"/>
</dbReference>
<accession>A0ABN8IIN7</accession>
<evidence type="ECO:0000313" key="4">
    <source>
        <dbReference type="Proteomes" id="UP000837857"/>
    </source>
</evidence>
<reference evidence="3" key="1">
    <citation type="submission" date="2022-03" db="EMBL/GenBank/DDBJ databases">
        <authorList>
            <person name="Martin H S."/>
        </authorList>
    </citation>
    <scope>NUCLEOTIDE SEQUENCE</scope>
</reference>
<dbReference type="PRINTS" id="PR00069">
    <property type="entry name" value="ALDKETRDTASE"/>
</dbReference>
<keyword evidence="4" id="KW-1185">Reference proteome</keyword>
<dbReference type="PROSITE" id="PS00798">
    <property type="entry name" value="ALDOKETO_REDUCTASE_1"/>
    <property type="match status" value="1"/>
</dbReference>
<evidence type="ECO:0000256" key="1">
    <source>
        <dbReference type="SAM" id="SignalP"/>
    </source>
</evidence>
<name>A0ABN8IIN7_9NEOP</name>
<dbReference type="InterPro" id="IPR036812">
    <property type="entry name" value="NAD(P)_OxRdtase_dom_sf"/>
</dbReference>
<dbReference type="Pfam" id="PF00248">
    <property type="entry name" value="Aldo_ket_red"/>
    <property type="match status" value="1"/>
</dbReference>
<evidence type="ECO:0000259" key="2">
    <source>
        <dbReference type="Pfam" id="PF00248"/>
    </source>
</evidence>
<dbReference type="EMBL" id="OW152835">
    <property type="protein sequence ID" value="CAH2056249.1"/>
    <property type="molecule type" value="Genomic_DNA"/>
</dbReference>
<feature type="non-terminal residue" evidence="3">
    <location>
        <position position="1"/>
    </location>
</feature>
<feature type="chain" id="PRO_5045272646" description="NADP-dependent oxidoreductase domain-containing protein" evidence="1">
    <location>
        <begin position="25"/>
        <end position="348"/>
    </location>
</feature>
<dbReference type="PANTHER" id="PTHR11732">
    <property type="entry name" value="ALDO/KETO REDUCTASE"/>
    <property type="match status" value="1"/>
</dbReference>
<dbReference type="InterPro" id="IPR044488">
    <property type="entry name" value="AKR2E"/>
</dbReference>
<dbReference type="PROSITE" id="PS00063">
    <property type="entry name" value="ALDOKETO_REDUCTASE_3"/>
    <property type="match status" value="1"/>
</dbReference>
<dbReference type="Proteomes" id="UP000837857">
    <property type="component" value="Chromosome 23"/>
</dbReference>
<dbReference type="PIRSF" id="PIRSF000097">
    <property type="entry name" value="AKR"/>
    <property type="match status" value="1"/>
</dbReference>
<dbReference type="PROSITE" id="PS00062">
    <property type="entry name" value="ALDOKETO_REDUCTASE_2"/>
    <property type="match status" value="1"/>
</dbReference>
<dbReference type="SUPFAM" id="SSF51430">
    <property type="entry name" value="NAD(P)-linked oxidoreductase"/>
    <property type="match status" value="1"/>
</dbReference>
<dbReference type="InterPro" id="IPR018170">
    <property type="entry name" value="Aldo/ket_reductase_CS"/>
</dbReference>
<gene>
    <name evidence="3" type="ORF">IPOD504_LOCUS9491</name>
</gene>
<sequence>MAGIGRSWLLLVLILASVMSGVLCGEVPNLKLNNGKLMPAIALGTYLGFDRNGIVKSENKLLRDVVLRAIDTGYRHFDTAFIYSNEDEIGEAIRMKIDEGAVNRNDIFVTTKLWNTQHKRDQVPLALKQSLVIMGLNYVDLYLMHWPIALNENFTFSDVDFMETWRGLEDVQRLGLAKAIGVSNFNLEQLKRVLKEGNIKPAAIQIEIHPQIIQSELIQYANSEGLAVMGYSPFGSLVKRYGFQFPGPRIDDPVLVEIARKYNKTTPQVVLRWLVDRKVVPVPKTTNFNRLKENINIFDFKLEQQEIEKINQFNTNVRYTFPSFWQTHPFYPFEKIDIPLADPFKAGA</sequence>
<feature type="domain" description="NADP-dependent oxidoreductase" evidence="2">
    <location>
        <begin position="41"/>
        <end position="314"/>
    </location>
</feature>
<evidence type="ECO:0000313" key="3">
    <source>
        <dbReference type="EMBL" id="CAH2056249.1"/>
    </source>
</evidence>
<feature type="signal peptide" evidence="1">
    <location>
        <begin position="1"/>
        <end position="24"/>
    </location>
</feature>
<organism evidence="3 4">
    <name type="scientific">Iphiclides podalirius</name>
    <name type="common">scarce swallowtail</name>
    <dbReference type="NCBI Taxonomy" id="110791"/>
    <lineage>
        <taxon>Eukaryota</taxon>
        <taxon>Metazoa</taxon>
        <taxon>Ecdysozoa</taxon>
        <taxon>Arthropoda</taxon>
        <taxon>Hexapoda</taxon>
        <taxon>Insecta</taxon>
        <taxon>Pterygota</taxon>
        <taxon>Neoptera</taxon>
        <taxon>Endopterygota</taxon>
        <taxon>Lepidoptera</taxon>
        <taxon>Glossata</taxon>
        <taxon>Ditrysia</taxon>
        <taxon>Papilionoidea</taxon>
        <taxon>Papilionidae</taxon>
        <taxon>Papilioninae</taxon>
        <taxon>Iphiclides</taxon>
    </lineage>
</organism>